<dbReference type="GeneID" id="115743871"/>
<feature type="domain" description="Transglutaminase-like" evidence="12">
    <location>
        <begin position="248"/>
        <end position="303"/>
    </location>
</feature>
<dbReference type="Proteomes" id="UP000827889">
    <property type="component" value="Chromosome 1"/>
</dbReference>
<dbReference type="Gene3D" id="2.60.120.260">
    <property type="entry name" value="Galactose-binding domain-like"/>
    <property type="match status" value="1"/>
</dbReference>
<dbReference type="PANTHER" id="PTHR48440">
    <property type="match status" value="1"/>
</dbReference>
<dbReference type="Gene3D" id="3.10.620.30">
    <property type="match status" value="1"/>
</dbReference>
<evidence type="ECO:0000256" key="5">
    <source>
        <dbReference type="ARBA" id="ARBA00012158"/>
    </source>
</evidence>
<dbReference type="RefSeq" id="XP_048137071.1">
    <property type="nucleotide sequence ID" value="XM_048281114.1"/>
</dbReference>
<reference evidence="14" key="1">
    <citation type="submission" date="2025-04" db="UniProtKB">
        <authorList>
            <consortium name="RefSeq"/>
        </authorList>
    </citation>
    <scope>IDENTIFICATION</scope>
    <source>
        <tissue evidence="15">Leaf</tissue>
    </source>
</reference>
<reference evidence="13" key="2">
    <citation type="submission" date="2025-05" db="UniProtKB">
        <authorList>
            <consortium name="RefSeq"/>
        </authorList>
    </citation>
    <scope>NUCLEOTIDE SEQUENCE [LARGE SCALE GENOMIC DNA]</scope>
</reference>
<feature type="compositionally biased region" description="Basic and acidic residues" evidence="11">
    <location>
        <begin position="410"/>
        <end position="426"/>
    </location>
</feature>
<dbReference type="OrthoDB" id="409136at2759"/>
<dbReference type="InterPro" id="IPR002931">
    <property type="entry name" value="Transglutaminase-like"/>
</dbReference>
<evidence type="ECO:0000256" key="11">
    <source>
        <dbReference type="SAM" id="MobiDB-lite"/>
    </source>
</evidence>
<evidence type="ECO:0000256" key="1">
    <source>
        <dbReference type="ARBA" id="ARBA00001650"/>
    </source>
</evidence>
<dbReference type="FunFam" id="2.20.25.10:FF:000011">
    <property type="entry name" value="peptide-N(4)-(N-acetyl-beta- glucosaminyl)asparagine amidase"/>
    <property type="match status" value="1"/>
</dbReference>
<dbReference type="SUPFAM" id="SSF49785">
    <property type="entry name" value="Galactose-binding domain-like"/>
    <property type="match status" value="1"/>
</dbReference>
<comment type="catalytic activity">
    <reaction evidence="1">
        <text>Hydrolysis of an N(4)-(acetyl-beta-D-glucosaminyl)asparagine residue in which the glucosamine residue may be further glycosylated, to yield a (substituted) N-acetyl-beta-D-glucosaminylamine and a peptide containing an aspartate residue.</text>
        <dbReference type="EC" id="3.5.1.52"/>
    </reaction>
</comment>
<dbReference type="EC" id="3.5.1.52" evidence="5"/>
<dbReference type="Gene3D" id="3.10.20.90">
    <property type="entry name" value="Phosphatidylinositol 3-kinase Catalytic Subunit, Chain A, domain 1"/>
    <property type="match status" value="1"/>
</dbReference>
<dbReference type="GO" id="GO:0000224">
    <property type="term" value="F:peptide-N4-(N-acetyl-beta-glucosaminyl)asparagine amidase activity"/>
    <property type="evidence" value="ECO:0007669"/>
    <property type="project" value="UniProtKB-EC"/>
</dbReference>
<dbReference type="InterPro" id="IPR029071">
    <property type="entry name" value="Ubiquitin-like_domsf"/>
</dbReference>
<evidence type="ECO:0000256" key="7">
    <source>
        <dbReference type="ARBA" id="ARBA00022490"/>
    </source>
</evidence>
<evidence type="ECO:0000256" key="2">
    <source>
        <dbReference type="ARBA" id="ARBA00001947"/>
    </source>
</evidence>
<dbReference type="AlphaFoldDB" id="A0A8B8PIT9"/>
<dbReference type="Pfam" id="PF01841">
    <property type="entry name" value="Transglut_core"/>
    <property type="match status" value="1"/>
</dbReference>
<dbReference type="PANTHER" id="PTHR48440:SF1">
    <property type="entry name" value="PAW DOMAIN-CONTAINING PROTEIN"/>
    <property type="match status" value="1"/>
</dbReference>
<evidence type="ECO:0000259" key="12">
    <source>
        <dbReference type="SMART" id="SM00460"/>
    </source>
</evidence>
<keyword evidence="7" id="KW-0963">Cytoplasm</keyword>
<dbReference type="Gene3D" id="2.20.25.10">
    <property type="match status" value="1"/>
</dbReference>
<comment type="similarity">
    <text evidence="4">Belongs to the transglutaminase-like superfamily. PNGase family.</text>
</comment>
<dbReference type="GO" id="GO:0046872">
    <property type="term" value="F:metal ion binding"/>
    <property type="evidence" value="ECO:0007669"/>
    <property type="project" value="UniProtKB-KW"/>
</dbReference>
<evidence type="ECO:0000256" key="4">
    <source>
        <dbReference type="ARBA" id="ARBA00009390"/>
    </source>
</evidence>
<dbReference type="InterPro" id="IPR008979">
    <property type="entry name" value="Galactose-bd-like_sf"/>
</dbReference>
<comment type="cofactor">
    <cofactor evidence="2">
        <name>Zn(2+)</name>
        <dbReference type="ChEBI" id="CHEBI:29105"/>
    </cofactor>
</comment>
<keyword evidence="9" id="KW-0862">Zinc</keyword>
<dbReference type="SUPFAM" id="SSF54236">
    <property type="entry name" value="Ubiquitin-like"/>
    <property type="match status" value="1"/>
</dbReference>
<evidence type="ECO:0000256" key="8">
    <source>
        <dbReference type="ARBA" id="ARBA00022723"/>
    </source>
</evidence>
<comment type="subcellular location">
    <subcellularLocation>
        <location evidence="3">Cytoplasm</location>
    </subcellularLocation>
</comment>
<evidence type="ECO:0000313" key="13">
    <source>
        <dbReference type="Proteomes" id="UP000827889"/>
    </source>
</evidence>
<keyword evidence="8" id="KW-0479">Metal-binding</keyword>
<dbReference type="SUPFAM" id="SSF54001">
    <property type="entry name" value="Cysteine proteinases"/>
    <property type="match status" value="1"/>
</dbReference>
<evidence type="ECO:0000256" key="6">
    <source>
        <dbReference type="ARBA" id="ARBA00018546"/>
    </source>
</evidence>
<evidence type="ECO:0000256" key="9">
    <source>
        <dbReference type="ARBA" id="ARBA00022833"/>
    </source>
</evidence>
<dbReference type="GO" id="GO:0005737">
    <property type="term" value="C:cytoplasm"/>
    <property type="evidence" value="ECO:0007669"/>
    <property type="project" value="UniProtKB-SubCell"/>
</dbReference>
<dbReference type="RefSeq" id="XP_030534710.1">
    <property type="nucleotide sequence ID" value="XM_030678850.1"/>
</dbReference>
<dbReference type="InterPro" id="IPR038765">
    <property type="entry name" value="Papain-like_cys_pep_sf"/>
</dbReference>
<dbReference type="SMART" id="SM00460">
    <property type="entry name" value="TGc"/>
    <property type="match status" value="1"/>
</dbReference>
<accession>A0A8B8PIT9</accession>
<dbReference type="KEGG" id="rarg:115743871"/>
<dbReference type="FunFam" id="2.60.120.260:FF:000110">
    <property type="entry name" value="Peptide-N(4)-(N-acetyl-beta-glucosaminyl)asparagine amidase"/>
    <property type="match status" value="1"/>
</dbReference>
<keyword evidence="13" id="KW-1185">Reference proteome</keyword>
<name>A0A8B8PIT9_9MYRT</name>
<evidence type="ECO:0000256" key="3">
    <source>
        <dbReference type="ARBA" id="ARBA00004496"/>
    </source>
</evidence>
<gene>
    <name evidence="14 15" type="primary">LOC115743871</name>
</gene>
<sequence>MVARRFQVRHNDSDFEVDYDTDDGLEVFRFQLFSLTSIPPDEQRIVGDGDDRVVSEDSDLVGVADKLRLVSIDEEGEGAVGQSAGSSAELLKSDEELARLLQAEEEALLLQQFVVGENSSQMEERLRPYIDQVRQYEDPKAQEAARKTVPVDELEEKALVSLAKEGNFKPSKSERDHAFLIQLLYWFKRSFSWVNAPPCEGCGSETVAQGSGKPLPSELLYGGSRVEIYRCKCSRITRFPRYNDPMKLLETRRGRCGEWANCFTFYCCAFGYESRLVFDFTDHVWTECFSVYLGRWMHLDPCEGVYDKPLLYEKGWNKKLNYAFGIAKDGIHDVTKRYTKKWHEVLTRRNLITETSLSAVLAKLTKECRRSFTSQVVSALEDREKKEMEAIERDLHAADDASVSLPGRQSGDKEWRVSRSEIGSDDKGSLSCSSCPVRVCFDGHVTRIYDAFSPVLSLLADNSVTKFRALEVLETFKQLLEKMRRSSFKTRRVSLDSASIGTPSFVNQLLPSFSELLNALSLKCENLDGKIDISLAGDPVKTSLALPVVVDALEDMIQNLRQSDHFSSDVLSLPLLKSNRIHSGSVLASGEELPLGIATAAFDGTRETKWEEPNGGRGCWIMFKVPDGQMKELVAYDLMSANDAPERDPMNWIVEGSSDGGSSWHVLDERTSQLFENRFERRTFKIKTKAPASNSFRFRFLAVRDVQSTSRLQLGSIDLYARRS</sequence>
<proteinExistence type="inferred from homology"/>
<protein>
    <recommendedName>
        <fullName evidence="6">Peptide-N(4)-(N-acetyl-beta-glucosaminyl)asparagine amidase</fullName>
        <ecNumber evidence="5">3.5.1.52</ecNumber>
    </recommendedName>
    <alternativeName>
        <fullName evidence="10">Peptide:N-glycanase</fullName>
    </alternativeName>
</protein>
<organism evidence="13 14">
    <name type="scientific">Rhodamnia argentea</name>
    <dbReference type="NCBI Taxonomy" id="178133"/>
    <lineage>
        <taxon>Eukaryota</taxon>
        <taxon>Viridiplantae</taxon>
        <taxon>Streptophyta</taxon>
        <taxon>Embryophyta</taxon>
        <taxon>Tracheophyta</taxon>
        <taxon>Spermatophyta</taxon>
        <taxon>Magnoliopsida</taxon>
        <taxon>eudicotyledons</taxon>
        <taxon>Gunneridae</taxon>
        <taxon>Pentapetalae</taxon>
        <taxon>rosids</taxon>
        <taxon>malvids</taxon>
        <taxon>Myrtales</taxon>
        <taxon>Myrtaceae</taxon>
        <taxon>Myrtoideae</taxon>
        <taxon>Myrteae</taxon>
        <taxon>Australasian group</taxon>
        <taxon>Rhodamnia</taxon>
    </lineage>
</organism>
<evidence type="ECO:0000256" key="10">
    <source>
        <dbReference type="ARBA" id="ARBA00032901"/>
    </source>
</evidence>
<feature type="region of interest" description="Disordered" evidence="11">
    <location>
        <begin position="402"/>
        <end position="426"/>
    </location>
</feature>
<evidence type="ECO:0000313" key="15">
    <source>
        <dbReference type="RefSeq" id="XP_048137071.1"/>
    </source>
</evidence>
<evidence type="ECO:0000313" key="14">
    <source>
        <dbReference type="RefSeq" id="XP_030534710.1"/>
    </source>
</evidence>